<dbReference type="InterPro" id="IPR019109">
    <property type="entry name" value="MamF_MmsF"/>
</dbReference>
<evidence type="ECO:0000256" key="5">
    <source>
        <dbReference type="SAM" id="Phobius"/>
    </source>
</evidence>
<evidence type="ECO:0000256" key="2">
    <source>
        <dbReference type="ARBA" id="ARBA00022692"/>
    </source>
</evidence>
<accession>A0ABP1EYI2</accession>
<keyword evidence="4 5" id="KW-0472">Membrane</keyword>
<name>A0ABP1EYI2_9FLAO</name>
<reference evidence="6 7" key="1">
    <citation type="submission" date="2024-05" db="EMBL/GenBank/DDBJ databases">
        <authorList>
            <person name="Duchaud E."/>
        </authorList>
    </citation>
    <scope>NUCLEOTIDE SEQUENCE [LARGE SCALE GENOMIC DNA]</scope>
    <source>
        <strain evidence="6">Ena-SAMPLE-TAB-13-05-2024-13:56:06:370-140308</strain>
    </source>
</reference>
<organism evidence="6 7">
    <name type="scientific">Tenacibaculum polynesiense</name>
    <dbReference type="NCBI Taxonomy" id="3137857"/>
    <lineage>
        <taxon>Bacteria</taxon>
        <taxon>Pseudomonadati</taxon>
        <taxon>Bacteroidota</taxon>
        <taxon>Flavobacteriia</taxon>
        <taxon>Flavobacteriales</taxon>
        <taxon>Flavobacteriaceae</taxon>
        <taxon>Tenacibaculum</taxon>
    </lineage>
</organism>
<dbReference type="EMBL" id="CAXJIO010000012">
    <property type="protein sequence ID" value="CAL2103403.1"/>
    <property type="molecule type" value="Genomic_DNA"/>
</dbReference>
<keyword evidence="3 5" id="KW-1133">Transmembrane helix</keyword>
<evidence type="ECO:0000256" key="1">
    <source>
        <dbReference type="ARBA" id="ARBA00004141"/>
    </source>
</evidence>
<gene>
    <name evidence="6" type="ORF">T190423A01A_30517</name>
</gene>
<evidence type="ECO:0000313" key="6">
    <source>
        <dbReference type="EMBL" id="CAL2103403.1"/>
    </source>
</evidence>
<evidence type="ECO:0000313" key="7">
    <source>
        <dbReference type="Proteomes" id="UP001497527"/>
    </source>
</evidence>
<dbReference type="RefSeq" id="WP_348717607.1">
    <property type="nucleotide sequence ID" value="NZ_CAXJIO010000012.1"/>
</dbReference>
<keyword evidence="7" id="KW-1185">Reference proteome</keyword>
<comment type="caution">
    <text evidence="6">The sequence shown here is derived from an EMBL/GenBank/DDBJ whole genome shotgun (WGS) entry which is preliminary data.</text>
</comment>
<keyword evidence="2 5" id="KW-0812">Transmembrane</keyword>
<feature type="transmembrane region" description="Helical" evidence="5">
    <location>
        <begin position="55"/>
        <end position="88"/>
    </location>
</feature>
<evidence type="ECO:0000256" key="4">
    <source>
        <dbReference type="ARBA" id="ARBA00023136"/>
    </source>
</evidence>
<sequence>MKKNKELLVLTHLSQLLDFITGIGGLIVPLILWVVKKDEVLGMDEHGKSIINFRISMFLYILLCIPMVLFFGLGLLGFLIIGVFYFIFPIINAVKASNGEEPSYPFTIRFIS</sequence>
<protein>
    <submittedName>
        <fullName evidence="6">tRNA modification GTPase</fullName>
    </submittedName>
</protein>
<proteinExistence type="predicted"/>
<evidence type="ECO:0000256" key="3">
    <source>
        <dbReference type="ARBA" id="ARBA00022989"/>
    </source>
</evidence>
<feature type="transmembrane region" description="Helical" evidence="5">
    <location>
        <begin position="7"/>
        <end position="35"/>
    </location>
</feature>
<dbReference type="Pfam" id="PF09685">
    <property type="entry name" value="MamF_MmsF"/>
    <property type="match status" value="1"/>
</dbReference>
<dbReference type="Proteomes" id="UP001497527">
    <property type="component" value="Unassembled WGS sequence"/>
</dbReference>
<comment type="subcellular location">
    <subcellularLocation>
        <location evidence="1">Membrane</location>
        <topology evidence="1">Multi-pass membrane protein</topology>
    </subcellularLocation>
</comment>